<evidence type="ECO:0000256" key="4">
    <source>
        <dbReference type="ARBA" id="ARBA00023040"/>
    </source>
</evidence>
<keyword evidence="2 8" id="KW-0812">Transmembrane</keyword>
<evidence type="ECO:0000256" key="5">
    <source>
        <dbReference type="ARBA" id="ARBA00023136"/>
    </source>
</evidence>
<reference evidence="10" key="1">
    <citation type="submission" date="2021-02" db="EMBL/GenBank/DDBJ databases">
        <authorList>
            <person name="Nowell W R."/>
        </authorList>
    </citation>
    <scope>NUCLEOTIDE SEQUENCE</scope>
</reference>
<dbReference type="CDD" id="cd14978">
    <property type="entry name" value="7tmA_FMRFamide_R-like"/>
    <property type="match status" value="1"/>
</dbReference>
<keyword evidence="7" id="KW-0807">Transducer</keyword>
<evidence type="ECO:0000256" key="3">
    <source>
        <dbReference type="ARBA" id="ARBA00022989"/>
    </source>
</evidence>
<evidence type="ECO:0000256" key="7">
    <source>
        <dbReference type="ARBA" id="ARBA00023224"/>
    </source>
</evidence>
<dbReference type="GO" id="GO:0005886">
    <property type="term" value="C:plasma membrane"/>
    <property type="evidence" value="ECO:0007669"/>
    <property type="project" value="TreeGrafter"/>
</dbReference>
<evidence type="ECO:0000313" key="10">
    <source>
        <dbReference type="EMBL" id="CAF0906284.1"/>
    </source>
</evidence>
<dbReference type="PANTHER" id="PTHR24243">
    <property type="entry name" value="G-PROTEIN COUPLED RECEPTOR"/>
    <property type="match status" value="1"/>
</dbReference>
<protein>
    <recommendedName>
        <fullName evidence="9">G-protein coupled receptors family 1 profile domain-containing protein</fullName>
    </recommendedName>
</protein>
<dbReference type="Proteomes" id="UP000663828">
    <property type="component" value="Unassembled WGS sequence"/>
</dbReference>
<comment type="subcellular location">
    <subcellularLocation>
        <location evidence="1">Membrane</location>
        <topology evidence="1">Multi-pass membrane protein</topology>
    </subcellularLocation>
</comment>
<dbReference type="InterPro" id="IPR000276">
    <property type="entry name" value="GPCR_Rhodpsn"/>
</dbReference>
<dbReference type="GO" id="GO:0004930">
    <property type="term" value="F:G protein-coupled receptor activity"/>
    <property type="evidence" value="ECO:0007669"/>
    <property type="project" value="UniProtKB-KW"/>
</dbReference>
<feature type="transmembrane region" description="Helical" evidence="8">
    <location>
        <begin position="33"/>
        <end position="56"/>
    </location>
</feature>
<keyword evidence="3 8" id="KW-1133">Transmembrane helix</keyword>
<proteinExistence type="predicted"/>
<dbReference type="Gene3D" id="1.20.1070.10">
    <property type="entry name" value="Rhodopsin 7-helix transmembrane proteins"/>
    <property type="match status" value="1"/>
</dbReference>
<evidence type="ECO:0000313" key="11">
    <source>
        <dbReference type="Proteomes" id="UP000663828"/>
    </source>
</evidence>
<dbReference type="InterPro" id="IPR017452">
    <property type="entry name" value="GPCR_Rhodpsn_7TM"/>
</dbReference>
<evidence type="ECO:0000256" key="1">
    <source>
        <dbReference type="ARBA" id="ARBA00004141"/>
    </source>
</evidence>
<feature type="transmembrane region" description="Helical" evidence="8">
    <location>
        <begin position="280"/>
        <end position="298"/>
    </location>
</feature>
<dbReference type="PANTHER" id="PTHR24243:SF230">
    <property type="entry name" value="G-PROTEIN COUPLED RECEPTORS FAMILY 1 PROFILE DOMAIN-CONTAINING PROTEIN"/>
    <property type="match status" value="1"/>
</dbReference>
<dbReference type="Pfam" id="PF00001">
    <property type="entry name" value="7tm_1"/>
    <property type="match status" value="1"/>
</dbReference>
<keyword evidence="11" id="KW-1185">Reference proteome</keyword>
<gene>
    <name evidence="10" type="ORF">XAT740_LOCUS8292</name>
</gene>
<evidence type="ECO:0000256" key="8">
    <source>
        <dbReference type="SAM" id="Phobius"/>
    </source>
</evidence>
<name>A0A813ZZ38_ADIRI</name>
<feature type="transmembrane region" description="Helical" evidence="8">
    <location>
        <begin position="200"/>
        <end position="222"/>
    </location>
</feature>
<accession>A0A813ZZ38</accession>
<sequence>MVSSNWSTTLIIYHDRNSSTNYTTQCPFDITAFLRYVGTLTVILGLIGNCLSIVVFSRKVLRSRSCSMYFLALSVSDMCVLIGYTIENLLFYGYGIQLLSNIFMCKIVIFLIYASTDISNYFLTLAAIDRCILVSHRTAHYRFCRKSIAKVFIVIVVILFSLINSHFLYGFRVDSTGACLPAASEYVNFYVHHYDSYIDIIKTVLIPFLIIFICNMFIIVRLTRKQSFLSRTASTRRRRRRQEKDRQLTGFLLLTSILFIILSLPSEINDFLRTSFTHQFQIEYACQLWISTTIFIFLHQLNHASHFYVYTLSGPIFRKEFHKFLCQYEHHRHPLPSHQKSNFFDHSHGQSATSRFMHHDDGDEQQRLSFFLK</sequence>
<dbReference type="AlphaFoldDB" id="A0A813ZZ38"/>
<feature type="transmembrane region" description="Helical" evidence="8">
    <location>
        <begin position="68"/>
        <end position="86"/>
    </location>
</feature>
<dbReference type="EMBL" id="CAJNOR010000411">
    <property type="protein sequence ID" value="CAF0906284.1"/>
    <property type="molecule type" value="Genomic_DNA"/>
</dbReference>
<keyword evidence="4" id="KW-0297">G-protein coupled receptor</keyword>
<organism evidence="10 11">
    <name type="scientific">Adineta ricciae</name>
    <name type="common">Rotifer</name>
    <dbReference type="NCBI Taxonomy" id="249248"/>
    <lineage>
        <taxon>Eukaryota</taxon>
        <taxon>Metazoa</taxon>
        <taxon>Spiralia</taxon>
        <taxon>Gnathifera</taxon>
        <taxon>Rotifera</taxon>
        <taxon>Eurotatoria</taxon>
        <taxon>Bdelloidea</taxon>
        <taxon>Adinetida</taxon>
        <taxon>Adinetidae</taxon>
        <taxon>Adineta</taxon>
    </lineage>
</organism>
<dbReference type="PRINTS" id="PR00237">
    <property type="entry name" value="GPCRRHODOPSN"/>
</dbReference>
<feature type="domain" description="G-protein coupled receptors family 1 profile" evidence="9">
    <location>
        <begin position="48"/>
        <end position="310"/>
    </location>
</feature>
<keyword evidence="5 8" id="KW-0472">Membrane</keyword>
<keyword evidence="6" id="KW-0675">Receptor</keyword>
<feature type="transmembrane region" description="Helical" evidence="8">
    <location>
        <begin position="248"/>
        <end position="268"/>
    </location>
</feature>
<dbReference type="PROSITE" id="PS50262">
    <property type="entry name" value="G_PROTEIN_RECEP_F1_2"/>
    <property type="match status" value="1"/>
</dbReference>
<feature type="transmembrane region" description="Helical" evidence="8">
    <location>
        <begin position="151"/>
        <end position="171"/>
    </location>
</feature>
<dbReference type="SUPFAM" id="SSF81321">
    <property type="entry name" value="Family A G protein-coupled receptor-like"/>
    <property type="match status" value="1"/>
</dbReference>
<evidence type="ECO:0000256" key="2">
    <source>
        <dbReference type="ARBA" id="ARBA00022692"/>
    </source>
</evidence>
<comment type="caution">
    <text evidence="10">The sequence shown here is derived from an EMBL/GenBank/DDBJ whole genome shotgun (WGS) entry which is preliminary data.</text>
</comment>
<evidence type="ECO:0000259" key="9">
    <source>
        <dbReference type="PROSITE" id="PS50262"/>
    </source>
</evidence>
<evidence type="ECO:0000256" key="6">
    <source>
        <dbReference type="ARBA" id="ARBA00023170"/>
    </source>
</evidence>